<evidence type="ECO:0000313" key="7">
    <source>
        <dbReference type="Proteomes" id="UP000770661"/>
    </source>
</evidence>
<feature type="region of interest" description="Disordered" evidence="3">
    <location>
        <begin position="1"/>
        <end position="78"/>
    </location>
</feature>
<sequence length="455" mass="49762">MDSVKKESGGGEKEAVAGEQPPQATAQHTKTKGEEKIKKNKDSTTTANGEEKNKGTAPTANGDEEEVDAGGQGSTMGLGQTNLARMSVAGEAFRYCGSHKRRGHCVIFNHRYFDSKTGLGERNGTDRDRDQTQQLFRQMEFDVKVHDNLTVGEIKDALEDLAFGTDHSDCDMLVMIFMSHGEQDVMWGRDGHFKPDALFEGFQADQCKSLAGKPKIFFIQACRGEGLDTGVTLVRNHPSDEIDSGRLAYKVPTTADFLICWSTVPGHYSWRNTTNGSWFIQSLVHVLSKEAAHEDLLSMMTSTNRHMVLNFESNTPCKQLPLSLYFATSCLSVKGKNKQISGALNLPCQVLQDGDWPLLCTGSGTGLILASKRSLREDDANNVQVLGRSVRAVLMGYEAGFGSVLNSLRVPRARYALGATALTPHGGYEGQTVYFPLFTTGSPLPMMITFTLQGL</sequence>
<feature type="compositionally biased region" description="Basic and acidic residues" evidence="3">
    <location>
        <begin position="1"/>
        <end position="16"/>
    </location>
</feature>
<dbReference type="GO" id="GO:0006915">
    <property type="term" value="P:apoptotic process"/>
    <property type="evidence" value="ECO:0007669"/>
    <property type="project" value="TreeGrafter"/>
</dbReference>
<evidence type="ECO:0000256" key="3">
    <source>
        <dbReference type="SAM" id="MobiDB-lite"/>
    </source>
</evidence>
<dbReference type="OrthoDB" id="6116485at2759"/>
<dbReference type="GO" id="GO:0043525">
    <property type="term" value="P:positive regulation of neuron apoptotic process"/>
    <property type="evidence" value="ECO:0007669"/>
    <property type="project" value="TreeGrafter"/>
</dbReference>
<proteinExistence type="inferred from homology"/>
<gene>
    <name evidence="6" type="primary">CASP1_2</name>
    <name evidence="6" type="ORF">GWK47_053603</name>
</gene>
<dbReference type="InterPro" id="IPR015917">
    <property type="entry name" value="Pept_C14A"/>
</dbReference>
<comment type="caution">
    <text evidence="6">The sequence shown here is derived from an EMBL/GenBank/DDBJ whole genome shotgun (WGS) entry which is preliminary data.</text>
</comment>
<feature type="compositionally biased region" description="Basic and acidic residues" evidence="3">
    <location>
        <begin position="31"/>
        <end position="42"/>
    </location>
</feature>
<dbReference type="InterPro" id="IPR002398">
    <property type="entry name" value="Pept_C14"/>
</dbReference>
<dbReference type="SUPFAM" id="SSF52129">
    <property type="entry name" value="Caspase-like"/>
    <property type="match status" value="1"/>
</dbReference>
<dbReference type="PANTHER" id="PTHR10454">
    <property type="entry name" value="CASPASE"/>
    <property type="match status" value="1"/>
</dbReference>
<dbReference type="PRINTS" id="PR00376">
    <property type="entry name" value="IL1BCENZYME"/>
</dbReference>
<dbReference type="InterPro" id="IPR033139">
    <property type="entry name" value="Caspase_cys_AS"/>
</dbReference>
<name>A0A8J5CR63_CHIOP</name>
<dbReference type="InterPro" id="IPR011600">
    <property type="entry name" value="Pept_C14_caspase"/>
</dbReference>
<keyword evidence="7" id="KW-1185">Reference proteome</keyword>
<dbReference type="InterPro" id="IPR029030">
    <property type="entry name" value="Caspase-like_dom_sf"/>
</dbReference>
<dbReference type="PROSITE" id="PS50208">
    <property type="entry name" value="CASPASE_P20"/>
    <property type="match status" value="1"/>
</dbReference>
<organism evidence="6 7">
    <name type="scientific">Chionoecetes opilio</name>
    <name type="common">Atlantic snow crab</name>
    <name type="synonym">Cancer opilio</name>
    <dbReference type="NCBI Taxonomy" id="41210"/>
    <lineage>
        <taxon>Eukaryota</taxon>
        <taxon>Metazoa</taxon>
        <taxon>Ecdysozoa</taxon>
        <taxon>Arthropoda</taxon>
        <taxon>Crustacea</taxon>
        <taxon>Multicrustacea</taxon>
        <taxon>Malacostraca</taxon>
        <taxon>Eumalacostraca</taxon>
        <taxon>Eucarida</taxon>
        <taxon>Decapoda</taxon>
        <taxon>Pleocyemata</taxon>
        <taxon>Brachyura</taxon>
        <taxon>Eubrachyura</taxon>
        <taxon>Majoidea</taxon>
        <taxon>Majidae</taxon>
        <taxon>Chionoecetes</taxon>
    </lineage>
</organism>
<dbReference type="SMART" id="SM00115">
    <property type="entry name" value="CASc"/>
    <property type="match status" value="1"/>
</dbReference>
<dbReference type="AlphaFoldDB" id="A0A8J5CR63"/>
<dbReference type="GO" id="GO:0004197">
    <property type="term" value="F:cysteine-type endopeptidase activity"/>
    <property type="evidence" value="ECO:0007669"/>
    <property type="project" value="InterPro"/>
</dbReference>
<dbReference type="Pfam" id="PF00656">
    <property type="entry name" value="Peptidase_C14"/>
    <property type="match status" value="1"/>
</dbReference>
<dbReference type="Proteomes" id="UP000770661">
    <property type="component" value="Unassembled WGS sequence"/>
</dbReference>
<evidence type="ECO:0000256" key="2">
    <source>
        <dbReference type="RuleBase" id="RU003971"/>
    </source>
</evidence>
<dbReference type="EMBL" id="JACEEZ010016985">
    <property type="protein sequence ID" value="KAG0717871.1"/>
    <property type="molecule type" value="Genomic_DNA"/>
</dbReference>
<dbReference type="PROSITE" id="PS01122">
    <property type="entry name" value="CASPASE_CYS"/>
    <property type="match status" value="1"/>
</dbReference>
<dbReference type="GO" id="GO:0005737">
    <property type="term" value="C:cytoplasm"/>
    <property type="evidence" value="ECO:0007669"/>
    <property type="project" value="TreeGrafter"/>
</dbReference>
<evidence type="ECO:0000256" key="1">
    <source>
        <dbReference type="ARBA" id="ARBA00010134"/>
    </source>
</evidence>
<dbReference type="PANTHER" id="PTHR10454:SF232">
    <property type="entry name" value="AT03047P-RELATED"/>
    <property type="match status" value="1"/>
</dbReference>
<dbReference type="InterPro" id="IPR002138">
    <property type="entry name" value="Pept_C14_p10"/>
</dbReference>
<evidence type="ECO:0000259" key="4">
    <source>
        <dbReference type="PROSITE" id="PS50207"/>
    </source>
</evidence>
<protein>
    <submittedName>
        <fullName evidence="6">Caspase-1</fullName>
    </submittedName>
</protein>
<evidence type="ECO:0000259" key="5">
    <source>
        <dbReference type="PROSITE" id="PS50208"/>
    </source>
</evidence>
<dbReference type="GO" id="GO:0006508">
    <property type="term" value="P:proteolysis"/>
    <property type="evidence" value="ECO:0007669"/>
    <property type="project" value="InterPro"/>
</dbReference>
<reference evidence="6" key="1">
    <citation type="submission" date="2020-07" db="EMBL/GenBank/DDBJ databases">
        <title>The High-quality genome of the commercially important snow crab, Chionoecetes opilio.</title>
        <authorList>
            <person name="Jeong J.-H."/>
            <person name="Ryu S."/>
        </authorList>
    </citation>
    <scope>NUCLEOTIDE SEQUENCE</scope>
    <source>
        <strain evidence="6">MADBK_172401_WGS</strain>
        <tissue evidence="6">Digestive gland</tissue>
    </source>
</reference>
<dbReference type="CDD" id="cd00032">
    <property type="entry name" value="CASc"/>
    <property type="match status" value="1"/>
</dbReference>
<feature type="domain" description="Caspase family p10" evidence="4">
    <location>
        <begin position="247"/>
        <end position="316"/>
    </location>
</feature>
<feature type="domain" description="Caspase family p20" evidence="5">
    <location>
        <begin position="101"/>
        <end position="226"/>
    </location>
</feature>
<evidence type="ECO:0000313" key="6">
    <source>
        <dbReference type="EMBL" id="KAG0717871.1"/>
    </source>
</evidence>
<accession>A0A8J5CR63</accession>
<dbReference type="InterPro" id="IPR001309">
    <property type="entry name" value="Pept_C14_p20"/>
</dbReference>
<comment type="similarity">
    <text evidence="1 2">Belongs to the peptidase C14A family.</text>
</comment>
<dbReference type="Gene3D" id="3.40.50.1460">
    <property type="match status" value="1"/>
</dbReference>
<dbReference type="PROSITE" id="PS50207">
    <property type="entry name" value="CASPASE_P10"/>
    <property type="match status" value="1"/>
</dbReference>